<dbReference type="Proteomes" id="UP001241056">
    <property type="component" value="Unassembled WGS sequence"/>
</dbReference>
<evidence type="ECO:0000313" key="2">
    <source>
        <dbReference type="Proteomes" id="UP001241056"/>
    </source>
</evidence>
<dbReference type="Pfam" id="PF03923">
    <property type="entry name" value="Lipoprotein_16"/>
    <property type="match status" value="1"/>
</dbReference>
<reference evidence="1 2" key="1">
    <citation type="submission" date="2023-06" db="EMBL/GenBank/DDBJ databases">
        <title>Thiopseudomonas sp. CY1220 draft genome sequence.</title>
        <authorList>
            <person name="Zhao G."/>
            <person name="An M."/>
        </authorList>
    </citation>
    <scope>NUCLEOTIDE SEQUENCE [LARGE SCALE GENOMIC DNA]</scope>
    <source>
        <strain evidence="1 2">CY1220</strain>
    </source>
</reference>
<dbReference type="PROSITE" id="PS51257">
    <property type="entry name" value="PROKAR_LIPOPROTEIN"/>
    <property type="match status" value="1"/>
</dbReference>
<keyword evidence="2" id="KW-1185">Reference proteome</keyword>
<name>A0ABT7SPZ5_9GAMM</name>
<proteinExistence type="predicted"/>
<dbReference type="EMBL" id="JAUCDY010000008">
    <property type="protein sequence ID" value="MDM7858246.1"/>
    <property type="molecule type" value="Genomic_DNA"/>
</dbReference>
<protein>
    <submittedName>
        <fullName evidence="1">YajG family lipoprotein</fullName>
    </submittedName>
</protein>
<keyword evidence="1" id="KW-0449">Lipoprotein</keyword>
<organism evidence="1 2">
    <name type="scientific">Thiopseudomonas acetoxidans</name>
    <dbReference type="NCBI Taxonomy" id="3041622"/>
    <lineage>
        <taxon>Bacteria</taxon>
        <taxon>Pseudomonadati</taxon>
        <taxon>Pseudomonadota</taxon>
        <taxon>Gammaproteobacteria</taxon>
        <taxon>Pseudomonadales</taxon>
        <taxon>Pseudomonadaceae</taxon>
        <taxon>Thiopseudomonas</taxon>
    </lineage>
</organism>
<evidence type="ECO:0000313" key="1">
    <source>
        <dbReference type="EMBL" id="MDM7858246.1"/>
    </source>
</evidence>
<dbReference type="InterPro" id="IPR005619">
    <property type="entry name" value="Uncharacterised_YajG"/>
</dbReference>
<dbReference type="RefSeq" id="WP_289410920.1">
    <property type="nucleotide sequence ID" value="NZ_JAUCDY010000008.1"/>
</dbReference>
<gene>
    <name evidence="1" type="ORF">QEZ41_08135</name>
</gene>
<accession>A0ABT7SPZ5</accession>
<sequence length="196" mass="21404">MKKLLVPIAVVGLFMLGLSGCGLSPQQLYPEPRIAGQLERVANGQTVSVAVDDQRTTSVIGHRGGLYAESNTLTVEGRTTFPRLQAEAEAALRMRGFIPVPQGQAGSQLRLSIADLKYSVVEDRTVASKVQLTAVFAVEVHKEGQVYRGRYTANLDKGFVKPPTDSANNRLISWVMSDALERVFKDKGLLQFMANQ</sequence>
<comment type="caution">
    <text evidence="1">The sequence shown here is derived from an EMBL/GenBank/DDBJ whole genome shotgun (WGS) entry which is preliminary data.</text>
</comment>